<evidence type="ECO:0000256" key="2">
    <source>
        <dbReference type="ARBA" id="ARBA00024408"/>
    </source>
</evidence>
<reference evidence="3 4" key="1">
    <citation type="journal article" date="2016" name="Mol. Biol. Evol.">
        <title>Comparative Genomics of Early-Diverging Mushroom-Forming Fungi Provides Insights into the Origins of Lignocellulose Decay Capabilities.</title>
        <authorList>
            <person name="Nagy L.G."/>
            <person name="Riley R."/>
            <person name="Tritt A."/>
            <person name="Adam C."/>
            <person name="Daum C."/>
            <person name="Floudas D."/>
            <person name="Sun H."/>
            <person name="Yadav J.S."/>
            <person name="Pangilinan J."/>
            <person name="Larsson K.H."/>
            <person name="Matsuura K."/>
            <person name="Barry K."/>
            <person name="Labutti K."/>
            <person name="Kuo R."/>
            <person name="Ohm R.A."/>
            <person name="Bhattacharya S.S."/>
            <person name="Shirouzu T."/>
            <person name="Yoshinaga Y."/>
            <person name="Martin F.M."/>
            <person name="Grigoriev I.V."/>
            <person name="Hibbett D.S."/>
        </authorList>
    </citation>
    <scope>NUCLEOTIDE SEQUENCE [LARGE SCALE GENOMIC DNA]</scope>
    <source>
        <strain evidence="3 4">HHB9708</strain>
    </source>
</reference>
<dbReference type="Pfam" id="PF04628">
    <property type="entry name" value="Sedlin_N"/>
    <property type="match status" value="1"/>
</dbReference>
<evidence type="ECO:0000313" key="4">
    <source>
        <dbReference type="Proteomes" id="UP000076722"/>
    </source>
</evidence>
<evidence type="ECO:0000313" key="3">
    <source>
        <dbReference type="EMBL" id="KZS94141.1"/>
    </source>
</evidence>
<proteinExistence type="inferred from homology"/>
<evidence type="ECO:0000256" key="1">
    <source>
        <dbReference type="ARBA" id="ARBA00006626"/>
    </source>
</evidence>
<dbReference type="AlphaFoldDB" id="A0A164VGM4"/>
<dbReference type="InterPro" id="IPR006722">
    <property type="entry name" value="Sedlin"/>
</dbReference>
<dbReference type="PANTHER" id="PTHR12403">
    <property type="entry name" value="TRAFFICKING PROTEIN PARTICLE COMPLEX SUBUNIT 2"/>
    <property type="match status" value="1"/>
</dbReference>
<gene>
    <name evidence="3" type="ORF">SISNIDRAFT_549350</name>
</gene>
<comment type="similarity">
    <text evidence="1">Belongs to the TRAPP small subunits family. Sedlin subfamily.</text>
</comment>
<protein>
    <recommendedName>
        <fullName evidence="2">Trafficking protein particle complex subunit 2-like protein</fullName>
    </recommendedName>
</protein>
<dbReference type="GO" id="GO:0005737">
    <property type="term" value="C:cytoplasm"/>
    <property type="evidence" value="ECO:0007669"/>
    <property type="project" value="GOC"/>
</dbReference>
<dbReference type="EMBL" id="KV419405">
    <property type="protein sequence ID" value="KZS94141.1"/>
    <property type="molecule type" value="Genomic_DNA"/>
</dbReference>
<dbReference type="InterPro" id="IPR044760">
    <property type="entry name" value="TRAPPC2L"/>
</dbReference>
<keyword evidence="4" id="KW-1185">Reference proteome</keyword>
<dbReference type="CDD" id="cd14854">
    <property type="entry name" value="TRAPPC2L"/>
    <property type="match status" value="1"/>
</dbReference>
<dbReference type="GO" id="GO:0006888">
    <property type="term" value="P:endoplasmic reticulum to Golgi vesicle-mediated transport"/>
    <property type="evidence" value="ECO:0007669"/>
    <property type="project" value="InterPro"/>
</dbReference>
<name>A0A164VGM4_9AGAM</name>
<accession>A0A164VGM4</accession>
<dbReference type="InterPro" id="IPR011012">
    <property type="entry name" value="Longin-like_dom_sf"/>
</dbReference>
<dbReference type="STRING" id="1314777.A0A164VGM4"/>
<dbReference type="Proteomes" id="UP000076722">
    <property type="component" value="Unassembled WGS sequence"/>
</dbReference>
<organism evidence="3 4">
    <name type="scientific">Sistotremastrum niveocremeum HHB9708</name>
    <dbReference type="NCBI Taxonomy" id="1314777"/>
    <lineage>
        <taxon>Eukaryota</taxon>
        <taxon>Fungi</taxon>
        <taxon>Dikarya</taxon>
        <taxon>Basidiomycota</taxon>
        <taxon>Agaricomycotina</taxon>
        <taxon>Agaricomycetes</taxon>
        <taxon>Sistotremastrales</taxon>
        <taxon>Sistotremastraceae</taxon>
        <taxon>Sertulicium</taxon>
        <taxon>Sertulicium niveocremeum</taxon>
    </lineage>
</organism>
<dbReference type="OrthoDB" id="18320at2759"/>
<dbReference type="Gene3D" id="3.30.450.70">
    <property type="match status" value="1"/>
</dbReference>
<dbReference type="SUPFAM" id="SSF64356">
    <property type="entry name" value="SNARE-like"/>
    <property type="match status" value="1"/>
</dbReference>
<sequence length="166" mass="18268">MPPLFLPLRLSAVAFISAQNHPIFVESFSSQGNNIPDDLLKAHYTAHTSLDIFDERVGPHVKSTESYLGLLYAMEDVAVYGYITATKVKIVAVLVLSDSIVRDAEVITIFKALHVAYQQSLANPFLKLYVSEAAGQDPAQLLQSNNGRWKGLQKRVERIAKAVGQA</sequence>